<gene>
    <name evidence="1" type="ORF">BGZ95_000419</name>
</gene>
<sequence length="99" mass="11224">MSFVVYISNKGYDIVLSRTEPDALIVAECRPNDAVFSGDIDLLFYKTVPIVWRLVGSYRSRRFVPFEENAVFMLLGLCQRSWPPSPFSLGTTRSPTFPA</sequence>
<evidence type="ECO:0008006" key="3">
    <source>
        <dbReference type="Google" id="ProtNLM"/>
    </source>
</evidence>
<organism evidence="1 2">
    <name type="scientific">Linnemannia exigua</name>
    <dbReference type="NCBI Taxonomy" id="604196"/>
    <lineage>
        <taxon>Eukaryota</taxon>
        <taxon>Fungi</taxon>
        <taxon>Fungi incertae sedis</taxon>
        <taxon>Mucoromycota</taxon>
        <taxon>Mortierellomycotina</taxon>
        <taxon>Mortierellomycetes</taxon>
        <taxon>Mortierellales</taxon>
        <taxon>Mortierellaceae</taxon>
        <taxon>Linnemannia</taxon>
    </lineage>
</organism>
<accession>A0AAD4D8A1</accession>
<dbReference type="EMBL" id="JAAAIL010001075">
    <property type="protein sequence ID" value="KAG0271727.1"/>
    <property type="molecule type" value="Genomic_DNA"/>
</dbReference>
<evidence type="ECO:0000313" key="2">
    <source>
        <dbReference type="Proteomes" id="UP001194580"/>
    </source>
</evidence>
<dbReference type="Proteomes" id="UP001194580">
    <property type="component" value="Unassembled WGS sequence"/>
</dbReference>
<dbReference type="AlphaFoldDB" id="A0AAD4D8A1"/>
<protein>
    <recommendedName>
        <fullName evidence="3">XPG-I domain-containing protein</fullName>
    </recommendedName>
</protein>
<proteinExistence type="predicted"/>
<keyword evidence="2" id="KW-1185">Reference proteome</keyword>
<comment type="caution">
    <text evidence="1">The sequence shown here is derived from an EMBL/GenBank/DDBJ whole genome shotgun (WGS) entry which is preliminary data.</text>
</comment>
<name>A0AAD4D8A1_9FUNG</name>
<reference evidence="1" key="1">
    <citation type="journal article" date="2020" name="Fungal Divers.">
        <title>Resolving the Mortierellaceae phylogeny through synthesis of multi-gene phylogenetics and phylogenomics.</title>
        <authorList>
            <person name="Vandepol N."/>
            <person name="Liber J."/>
            <person name="Desiro A."/>
            <person name="Na H."/>
            <person name="Kennedy M."/>
            <person name="Barry K."/>
            <person name="Grigoriev I.V."/>
            <person name="Miller A.N."/>
            <person name="O'Donnell K."/>
            <person name="Stajich J.E."/>
            <person name="Bonito G."/>
        </authorList>
    </citation>
    <scope>NUCLEOTIDE SEQUENCE</scope>
    <source>
        <strain evidence="1">NRRL 28262</strain>
    </source>
</reference>
<evidence type="ECO:0000313" key="1">
    <source>
        <dbReference type="EMBL" id="KAG0271727.1"/>
    </source>
</evidence>